<dbReference type="InterPro" id="IPR017825">
    <property type="entry name" value="Lycopene_cyclase_dom"/>
</dbReference>
<dbReference type="NCBIfam" id="TIGR03462">
    <property type="entry name" value="CarR_dom_SF"/>
    <property type="match status" value="1"/>
</dbReference>
<evidence type="ECO:0000313" key="10">
    <source>
        <dbReference type="Proteomes" id="UP000196320"/>
    </source>
</evidence>
<evidence type="ECO:0000256" key="2">
    <source>
        <dbReference type="ARBA" id="ARBA00004829"/>
    </source>
</evidence>
<protein>
    <submittedName>
        <fullName evidence="9">C50 carotenoid epsilon cyclase</fullName>
    </submittedName>
</protein>
<dbReference type="OrthoDB" id="4774157at2"/>
<reference evidence="9 10" key="1">
    <citation type="submission" date="2017-02" db="EMBL/GenBank/DDBJ databases">
        <authorList>
            <person name="Peterson S.W."/>
        </authorList>
    </citation>
    <scope>NUCLEOTIDE SEQUENCE [LARGE SCALE GENOMIC DNA]</scope>
    <source>
        <strain evidence="9 10">B Mb 05.01</strain>
    </source>
</reference>
<evidence type="ECO:0000256" key="8">
    <source>
        <dbReference type="SAM" id="Phobius"/>
    </source>
</evidence>
<dbReference type="GO" id="GO:0016872">
    <property type="term" value="F:intramolecular lyase activity"/>
    <property type="evidence" value="ECO:0007669"/>
    <property type="project" value="InterPro"/>
</dbReference>
<keyword evidence="10" id="KW-1185">Reference proteome</keyword>
<dbReference type="AlphaFoldDB" id="A0A1R4KD37"/>
<gene>
    <name evidence="9" type="ORF">FM104_11715</name>
</gene>
<evidence type="ECO:0000256" key="3">
    <source>
        <dbReference type="ARBA" id="ARBA00022692"/>
    </source>
</evidence>
<evidence type="ECO:0000256" key="5">
    <source>
        <dbReference type="ARBA" id="ARBA00022989"/>
    </source>
</evidence>
<feature type="transmembrane region" description="Helical" evidence="8">
    <location>
        <begin position="33"/>
        <end position="57"/>
    </location>
</feature>
<organism evidence="9 10">
    <name type="scientific">Microbacterium esteraromaticum</name>
    <dbReference type="NCBI Taxonomy" id="57043"/>
    <lineage>
        <taxon>Bacteria</taxon>
        <taxon>Bacillati</taxon>
        <taxon>Actinomycetota</taxon>
        <taxon>Actinomycetes</taxon>
        <taxon>Micrococcales</taxon>
        <taxon>Microbacteriaceae</taxon>
        <taxon>Microbacterium</taxon>
    </lineage>
</organism>
<keyword evidence="7" id="KW-0413">Isomerase</keyword>
<dbReference type="Proteomes" id="UP000196320">
    <property type="component" value="Unassembled WGS sequence"/>
</dbReference>
<dbReference type="GO" id="GO:0016117">
    <property type="term" value="P:carotenoid biosynthetic process"/>
    <property type="evidence" value="ECO:0007669"/>
    <property type="project" value="UniProtKB-KW"/>
</dbReference>
<comment type="pathway">
    <text evidence="2">Carotenoid biosynthesis.</text>
</comment>
<dbReference type="GO" id="GO:0016020">
    <property type="term" value="C:membrane"/>
    <property type="evidence" value="ECO:0007669"/>
    <property type="project" value="UniProtKB-SubCell"/>
</dbReference>
<keyword evidence="5 8" id="KW-1133">Transmembrane helix</keyword>
<sequence length="114" mass="12781">MRAVYLLTLLISTGCLALLDARFRLVFRSRPVRAGIALAIGLGFFIIWDLVGIEAGVFRHLDSRWATGILLAPAFPIEELLFLVFLTYLTLILLSGSHRVAENWQRGRAAGERR</sequence>
<evidence type="ECO:0000256" key="6">
    <source>
        <dbReference type="ARBA" id="ARBA00023136"/>
    </source>
</evidence>
<feature type="transmembrane region" description="Helical" evidence="8">
    <location>
        <begin position="69"/>
        <end position="94"/>
    </location>
</feature>
<name>A0A1R4KD37_9MICO</name>
<keyword evidence="3 8" id="KW-0812">Transmembrane</keyword>
<evidence type="ECO:0000256" key="1">
    <source>
        <dbReference type="ARBA" id="ARBA00004141"/>
    </source>
</evidence>
<accession>A0A1R4KD37</accession>
<dbReference type="GO" id="GO:0045436">
    <property type="term" value="F:lycopene beta cyclase activity"/>
    <property type="evidence" value="ECO:0007669"/>
    <property type="project" value="UniProtKB-ARBA"/>
</dbReference>
<proteinExistence type="predicted"/>
<dbReference type="EMBL" id="FUKO01000029">
    <property type="protein sequence ID" value="SJN41913.1"/>
    <property type="molecule type" value="Genomic_DNA"/>
</dbReference>
<evidence type="ECO:0000313" key="9">
    <source>
        <dbReference type="EMBL" id="SJN41913.1"/>
    </source>
</evidence>
<dbReference type="PROSITE" id="PS51257">
    <property type="entry name" value="PROKAR_LIPOPROTEIN"/>
    <property type="match status" value="1"/>
</dbReference>
<evidence type="ECO:0000256" key="4">
    <source>
        <dbReference type="ARBA" id="ARBA00022746"/>
    </source>
</evidence>
<keyword evidence="4" id="KW-0125">Carotenoid biosynthesis</keyword>
<comment type="subcellular location">
    <subcellularLocation>
        <location evidence="1">Membrane</location>
        <topology evidence="1">Multi-pass membrane protein</topology>
    </subcellularLocation>
</comment>
<dbReference type="RefSeq" id="WP_087132413.1">
    <property type="nucleotide sequence ID" value="NZ_FUKO01000029.1"/>
</dbReference>
<evidence type="ECO:0000256" key="7">
    <source>
        <dbReference type="ARBA" id="ARBA00023235"/>
    </source>
</evidence>
<keyword evidence="6 8" id="KW-0472">Membrane</keyword>